<comment type="caution">
    <text evidence="1">The sequence shown here is derived from an EMBL/GenBank/DDBJ whole genome shotgun (WGS) entry which is preliminary data.</text>
</comment>
<evidence type="ECO:0000313" key="1">
    <source>
        <dbReference type="EMBL" id="KAH6631589.1"/>
    </source>
</evidence>
<accession>A0ACB7P803</accession>
<keyword evidence="2" id="KW-1185">Reference proteome</keyword>
<dbReference type="Proteomes" id="UP000724584">
    <property type="component" value="Unassembled WGS sequence"/>
</dbReference>
<reference evidence="1 2" key="1">
    <citation type="journal article" date="2021" name="Nat. Commun.">
        <title>Genetic determinants of endophytism in the Arabidopsis root mycobiome.</title>
        <authorList>
            <person name="Mesny F."/>
            <person name="Miyauchi S."/>
            <person name="Thiergart T."/>
            <person name="Pickel B."/>
            <person name="Atanasova L."/>
            <person name="Karlsson M."/>
            <person name="Huettel B."/>
            <person name="Barry K.W."/>
            <person name="Haridas S."/>
            <person name="Chen C."/>
            <person name="Bauer D."/>
            <person name="Andreopoulos W."/>
            <person name="Pangilinan J."/>
            <person name="LaButti K."/>
            <person name="Riley R."/>
            <person name="Lipzen A."/>
            <person name="Clum A."/>
            <person name="Drula E."/>
            <person name="Henrissat B."/>
            <person name="Kohler A."/>
            <person name="Grigoriev I.V."/>
            <person name="Martin F.M."/>
            <person name="Hacquard S."/>
        </authorList>
    </citation>
    <scope>NUCLEOTIDE SEQUENCE [LARGE SCALE GENOMIC DNA]</scope>
    <source>
        <strain evidence="1 2">MPI-SDFR-AT-0079</strain>
    </source>
</reference>
<sequence length="565" mass="62245">MSGVHSQLKAQCLSAAKQIVSECAASLEGDATSVGLAGCGEPLIQLLQRQASQLLALSESPWDEALAVLSEAEAVHKRKKALLLKRLDDLISSSYAKFYAYLFKDLPVCWRQLYTDASILKFALLYVSWPPAGNSGKGENNGYAAEKQLDDMIKTLDLAIILAGAAGEKRGRAWTDKAFVLLEEIWKSSPSRNDTPATLPDERPHKKPKPSDPWHDAPPFSTNEPFTPPITRPVRRVHDISFEDFQTYLDTHEGNALGPLPLVITGLISSWPALTTRPWRKPSYLLSRTFDGRRLVPVELGRSYVDAGWGQQIIPFGTFLAQHIAEPAGTHTTPTKRKTGYLAQHPLLTHLPALREDILLPDLVYTTPPPHPTLSPQTQTHPNHHHHHPSPSPSSPPSSDSNSDSASESEPQLNAWFGPPRTITPLHTDPHHNLLAQVVGRKYVRLYAPWVGTQTMRARGREGGVEMGNTSGVDVGVLEGWDSPPLFALGEGEGEGEEGGGVREDEGGDGGSDEQESEKGWQEEFKKVEYLDCILGEGDVLYIPVGWWHYVRGLSVSFSVSFWWN</sequence>
<proteinExistence type="predicted"/>
<gene>
    <name evidence="1" type="ORF">F5144DRAFT_532424</name>
</gene>
<organism evidence="1 2">
    <name type="scientific">Chaetomium tenue</name>
    <dbReference type="NCBI Taxonomy" id="1854479"/>
    <lineage>
        <taxon>Eukaryota</taxon>
        <taxon>Fungi</taxon>
        <taxon>Dikarya</taxon>
        <taxon>Ascomycota</taxon>
        <taxon>Pezizomycotina</taxon>
        <taxon>Sordariomycetes</taxon>
        <taxon>Sordariomycetidae</taxon>
        <taxon>Sordariales</taxon>
        <taxon>Chaetomiaceae</taxon>
        <taxon>Chaetomium</taxon>
    </lineage>
</organism>
<evidence type="ECO:0000313" key="2">
    <source>
        <dbReference type="Proteomes" id="UP000724584"/>
    </source>
</evidence>
<dbReference type="EMBL" id="JAGIZQ010000004">
    <property type="protein sequence ID" value="KAH6631589.1"/>
    <property type="molecule type" value="Genomic_DNA"/>
</dbReference>
<protein>
    <submittedName>
        <fullName evidence="1">Uncharacterized protein</fullName>
    </submittedName>
</protein>
<name>A0ACB7P803_9PEZI</name>